<sequence length="496" mass="52195">MGGARRAPAVVFGVLLVLAVAAWVGVPHLRFGADDCTEVTTLSVAAAPEVAPAVDQAARRLPCARITVTARDPALVAENLTGVDVWIPSSTTWLRRAQAGKSWDLPVHGTSVAMSPVVLGITEDAAADLPSPPTWSDALDTLRVGLPDPARDPVGLSTVLAARHLAPTSAALTATLRRLATTAGTTDTPAVALSEQALLEHNRDGKRLVPLYPDPPVPALDYPFTVLPNAHHRATAQQLLSALLETPPPPDLRSPDGHAGWTPTVVEPVPVPEPDAVDEVLNQWAVINLSGRLHILLDVSGSMGQPVPGTDRNRMAVTVAATEAGFGIVKSTTKVGVWLFSTNLDGDRDYRELLPVKTVAEHLATGSPAKLRGVRAIEGGATGLYDSVLASYRSARENWESGRLNVVVVMTDGRNEDRAGITRETLLEELAALQDPRRPLPVVALGIGEDADVEELTAIATATGGRAFTTPDPAAITSIFHAALSGMLCQPPQCKP</sequence>
<dbReference type="SMART" id="SM00327">
    <property type="entry name" value="VWA"/>
    <property type="match status" value="1"/>
</dbReference>
<evidence type="ECO:0000259" key="1">
    <source>
        <dbReference type="PROSITE" id="PS50234"/>
    </source>
</evidence>
<evidence type="ECO:0000313" key="3">
    <source>
        <dbReference type="Proteomes" id="UP000272729"/>
    </source>
</evidence>
<dbReference type="InterPro" id="IPR036465">
    <property type="entry name" value="vWFA_dom_sf"/>
</dbReference>
<dbReference type="SUPFAM" id="SSF53300">
    <property type="entry name" value="vWA-like"/>
    <property type="match status" value="1"/>
</dbReference>
<name>A0A495XG52_9PSEU</name>
<keyword evidence="3" id="KW-1185">Reference proteome</keyword>
<dbReference type="Pfam" id="PF13531">
    <property type="entry name" value="SBP_bac_11"/>
    <property type="match status" value="1"/>
</dbReference>
<dbReference type="Proteomes" id="UP000272729">
    <property type="component" value="Unassembled WGS sequence"/>
</dbReference>
<dbReference type="InterPro" id="IPR002035">
    <property type="entry name" value="VWF_A"/>
</dbReference>
<dbReference type="EMBL" id="RBXR01000001">
    <property type="protein sequence ID" value="RKT72679.1"/>
    <property type="molecule type" value="Genomic_DNA"/>
</dbReference>
<dbReference type="AlphaFoldDB" id="A0A495XG52"/>
<proteinExistence type="predicted"/>
<feature type="domain" description="VWFA" evidence="1">
    <location>
        <begin position="292"/>
        <end position="484"/>
    </location>
</feature>
<comment type="caution">
    <text evidence="2">The sequence shown here is derived from an EMBL/GenBank/DDBJ whole genome shotgun (WGS) entry which is preliminary data.</text>
</comment>
<dbReference type="OrthoDB" id="5621159at2"/>
<organism evidence="2 3">
    <name type="scientific">Saccharothrix variisporea</name>
    <dbReference type="NCBI Taxonomy" id="543527"/>
    <lineage>
        <taxon>Bacteria</taxon>
        <taxon>Bacillati</taxon>
        <taxon>Actinomycetota</taxon>
        <taxon>Actinomycetes</taxon>
        <taxon>Pseudonocardiales</taxon>
        <taxon>Pseudonocardiaceae</taxon>
        <taxon>Saccharothrix</taxon>
    </lineage>
</organism>
<reference evidence="2 3" key="1">
    <citation type="submission" date="2018-10" db="EMBL/GenBank/DDBJ databases">
        <title>Sequencing the genomes of 1000 actinobacteria strains.</title>
        <authorList>
            <person name="Klenk H.-P."/>
        </authorList>
    </citation>
    <scope>NUCLEOTIDE SEQUENCE [LARGE SCALE GENOMIC DNA]</scope>
    <source>
        <strain evidence="2 3">DSM 43911</strain>
    </source>
</reference>
<protein>
    <submittedName>
        <fullName evidence="2">von Willebrand factor type A domain-containing protein</fullName>
    </submittedName>
</protein>
<gene>
    <name evidence="2" type="ORF">DFJ66_6002</name>
</gene>
<accession>A0A495XG52</accession>
<dbReference type="SUPFAM" id="SSF53850">
    <property type="entry name" value="Periplasmic binding protein-like II"/>
    <property type="match status" value="1"/>
</dbReference>
<dbReference type="Gene3D" id="3.40.50.410">
    <property type="entry name" value="von Willebrand factor, type A domain"/>
    <property type="match status" value="1"/>
</dbReference>
<evidence type="ECO:0000313" key="2">
    <source>
        <dbReference type="EMBL" id="RKT72679.1"/>
    </source>
</evidence>
<dbReference type="Pfam" id="PF00092">
    <property type="entry name" value="VWA"/>
    <property type="match status" value="1"/>
</dbReference>
<dbReference type="PROSITE" id="PS50234">
    <property type="entry name" value="VWFA"/>
    <property type="match status" value="1"/>
</dbReference>
<dbReference type="RefSeq" id="WP_147459396.1">
    <property type="nucleotide sequence ID" value="NZ_JBIUBA010000056.1"/>
</dbReference>